<protein>
    <recommendedName>
        <fullName evidence="7">Zn(2)-C6 fungal-type domain-containing protein</fullName>
    </recommendedName>
</protein>
<dbReference type="PROSITE" id="PS50048">
    <property type="entry name" value="ZN2_CY6_FUNGAL_2"/>
    <property type="match status" value="1"/>
</dbReference>
<dbReference type="AlphaFoldDB" id="R7YH96"/>
<feature type="compositionally biased region" description="Polar residues" evidence="6">
    <location>
        <begin position="120"/>
        <end position="138"/>
    </location>
</feature>
<organism evidence="8 9">
    <name type="scientific">Coniosporium apollinis (strain CBS 100218)</name>
    <name type="common">Rock-inhabiting black yeast</name>
    <dbReference type="NCBI Taxonomy" id="1168221"/>
    <lineage>
        <taxon>Eukaryota</taxon>
        <taxon>Fungi</taxon>
        <taxon>Dikarya</taxon>
        <taxon>Ascomycota</taxon>
        <taxon>Pezizomycotina</taxon>
        <taxon>Dothideomycetes</taxon>
        <taxon>Dothideomycetes incertae sedis</taxon>
        <taxon>Coniosporium</taxon>
    </lineage>
</organism>
<keyword evidence="1" id="KW-0479">Metal-binding</keyword>
<evidence type="ECO:0000256" key="1">
    <source>
        <dbReference type="ARBA" id="ARBA00022723"/>
    </source>
</evidence>
<dbReference type="Gene3D" id="4.10.240.10">
    <property type="entry name" value="Zn(2)-C6 fungal-type DNA-binding domain"/>
    <property type="match status" value="1"/>
</dbReference>
<evidence type="ECO:0000256" key="6">
    <source>
        <dbReference type="SAM" id="MobiDB-lite"/>
    </source>
</evidence>
<dbReference type="SMART" id="SM00066">
    <property type="entry name" value="GAL4"/>
    <property type="match status" value="1"/>
</dbReference>
<evidence type="ECO:0000256" key="3">
    <source>
        <dbReference type="ARBA" id="ARBA00023125"/>
    </source>
</evidence>
<dbReference type="GO" id="GO:0000981">
    <property type="term" value="F:DNA-binding transcription factor activity, RNA polymerase II-specific"/>
    <property type="evidence" value="ECO:0007669"/>
    <property type="project" value="InterPro"/>
</dbReference>
<evidence type="ECO:0000256" key="5">
    <source>
        <dbReference type="ARBA" id="ARBA00023242"/>
    </source>
</evidence>
<dbReference type="HOGENOM" id="CLU_035265_0_0_1"/>
<dbReference type="Pfam" id="PF00172">
    <property type="entry name" value="Zn_clus"/>
    <property type="match status" value="1"/>
</dbReference>
<dbReference type="InterPro" id="IPR036864">
    <property type="entry name" value="Zn2-C6_fun-type_DNA-bd_sf"/>
</dbReference>
<dbReference type="GO" id="GO:0003677">
    <property type="term" value="F:DNA binding"/>
    <property type="evidence" value="ECO:0007669"/>
    <property type="project" value="UniProtKB-KW"/>
</dbReference>
<dbReference type="RefSeq" id="XP_007776597.1">
    <property type="nucleotide sequence ID" value="XM_007778407.1"/>
</dbReference>
<name>R7YH96_CONA1</name>
<feature type="region of interest" description="Disordered" evidence="6">
    <location>
        <begin position="111"/>
        <end position="144"/>
    </location>
</feature>
<evidence type="ECO:0000259" key="7">
    <source>
        <dbReference type="PROSITE" id="PS50048"/>
    </source>
</evidence>
<dbReference type="InterPro" id="IPR001138">
    <property type="entry name" value="Zn2Cys6_DnaBD"/>
</dbReference>
<dbReference type="PRINTS" id="PR00755">
    <property type="entry name" value="AFLATOXINBRP"/>
</dbReference>
<dbReference type="GO" id="GO:0005634">
    <property type="term" value="C:nucleus"/>
    <property type="evidence" value="ECO:0007669"/>
    <property type="project" value="InterPro"/>
</dbReference>
<evidence type="ECO:0000313" key="9">
    <source>
        <dbReference type="Proteomes" id="UP000016924"/>
    </source>
</evidence>
<keyword evidence="2" id="KW-0805">Transcription regulation</keyword>
<keyword evidence="9" id="KW-1185">Reference proteome</keyword>
<dbReference type="InterPro" id="IPR013700">
    <property type="entry name" value="AflR"/>
</dbReference>
<dbReference type="Pfam" id="PF08493">
    <property type="entry name" value="AflR"/>
    <property type="match status" value="1"/>
</dbReference>
<accession>R7YH96</accession>
<evidence type="ECO:0000256" key="2">
    <source>
        <dbReference type="ARBA" id="ARBA00023015"/>
    </source>
</evidence>
<keyword evidence="4" id="KW-0804">Transcription</keyword>
<dbReference type="GO" id="GO:0008270">
    <property type="term" value="F:zinc ion binding"/>
    <property type="evidence" value="ECO:0007669"/>
    <property type="project" value="InterPro"/>
</dbReference>
<dbReference type="InterPro" id="IPR050675">
    <property type="entry name" value="OAF3"/>
</dbReference>
<proteinExistence type="predicted"/>
<gene>
    <name evidence="8" type="ORF">W97_00493</name>
</gene>
<keyword evidence="5" id="KW-0539">Nucleus</keyword>
<dbReference type="OrthoDB" id="2328572at2759"/>
<dbReference type="Proteomes" id="UP000016924">
    <property type="component" value="Unassembled WGS sequence"/>
</dbReference>
<dbReference type="SUPFAM" id="SSF57701">
    <property type="entry name" value="Zn2/Cys6 DNA-binding domain"/>
    <property type="match status" value="1"/>
</dbReference>
<evidence type="ECO:0000256" key="4">
    <source>
        <dbReference type="ARBA" id="ARBA00023163"/>
    </source>
</evidence>
<dbReference type="PANTHER" id="PTHR31069">
    <property type="entry name" value="OLEATE-ACTIVATED TRANSCRIPTION FACTOR 1-RELATED"/>
    <property type="match status" value="1"/>
</dbReference>
<dbReference type="PANTHER" id="PTHR31069:SF31">
    <property type="entry name" value="MONODICTYPHENONE CLUSTER TRANSCRIPTION FACTOR-RELATED"/>
    <property type="match status" value="1"/>
</dbReference>
<dbReference type="GO" id="GO:0045122">
    <property type="term" value="P:aflatoxin biosynthetic process"/>
    <property type="evidence" value="ECO:0007669"/>
    <property type="project" value="InterPro"/>
</dbReference>
<feature type="region of interest" description="Disordered" evidence="6">
    <location>
        <begin position="59"/>
        <end position="90"/>
    </location>
</feature>
<dbReference type="CDD" id="cd00067">
    <property type="entry name" value="GAL4"/>
    <property type="match status" value="1"/>
</dbReference>
<dbReference type="eggNOG" id="ENOG502SUW5">
    <property type="taxonomic scope" value="Eukaryota"/>
</dbReference>
<keyword evidence="3" id="KW-0238">DNA-binding</keyword>
<evidence type="ECO:0000313" key="8">
    <source>
        <dbReference type="EMBL" id="EON61280.1"/>
    </source>
</evidence>
<sequence length="396" mass="43002">MSLMELDHTSPRTVSSAPDLRKLRLSCDNCYAAKVKCTKERPNCSRCGNLGAACVYSQSRRAGKPKGSRNSRSGPSGPPSPPPTACSVPGTPHSCSNFGQFVPGRQQHWDLDQLDDNGERGSSTPQSRKTSLNTSYGENPSDGFGSLITSAPVTSPTLRPALDFSFGQSTFSPGDASTGDTGLPVFNGGLFGTMPGLMPDLVSGMMPPCDSLPFSTDDMFSLVSLNDMQCPDLSLNINLGDSTAGLCNNTCHCSAARQETLGTLHNPSPSFDRLLAVNKAAVNRVTLHLSCSCPPDISSIMLLFVIVTKIVHWYKKSRDGQGSEEVGVTLGTFKMDKEDEHRMKMVLIKSELRKVEMLISRFRDRFERSLDGQDEQVYEANMAFLEQRLQDTIKGL</sequence>
<dbReference type="EMBL" id="JH767555">
    <property type="protein sequence ID" value="EON61280.1"/>
    <property type="molecule type" value="Genomic_DNA"/>
</dbReference>
<reference evidence="9" key="1">
    <citation type="submission" date="2012-06" db="EMBL/GenBank/DDBJ databases">
        <title>The genome sequence of Coniosporium apollinis CBS 100218.</title>
        <authorList>
            <consortium name="The Broad Institute Genome Sequencing Platform"/>
            <person name="Cuomo C."/>
            <person name="Gorbushina A."/>
            <person name="Noack S."/>
            <person name="Walker B."/>
            <person name="Young S.K."/>
            <person name="Zeng Q."/>
            <person name="Gargeya S."/>
            <person name="Fitzgerald M."/>
            <person name="Haas B."/>
            <person name="Abouelleil A."/>
            <person name="Alvarado L."/>
            <person name="Arachchi H.M."/>
            <person name="Berlin A.M."/>
            <person name="Chapman S.B."/>
            <person name="Goldberg J."/>
            <person name="Griggs A."/>
            <person name="Gujja S."/>
            <person name="Hansen M."/>
            <person name="Howarth C."/>
            <person name="Imamovic A."/>
            <person name="Larimer J."/>
            <person name="McCowan C."/>
            <person name="Montmayeur A."/>
            <person name="Murphy C."/>
            <person name="Neiman D."/>
            <person name="Pearson M."/>
            <person name="Priest M."/>
            <person name="Roberts A."/>
            <person name="Saif S."/>
            <person name="Shea T."/>
            <person name="Sisk P."/>
            <person name="Sykes S."/>
            <person name="Wortman J."/>
            <person name="Nusbaum C."/>
            <person name="Birren B."/>
        </authorList>
    </citation>
    <scope>NUCLEOTIDE SEQUENCE [LARGE SCALE GENOMIC DNA]</scope>
    <source>
        <strain evidence="9">CBS 100218</strain>
    </source>
</reference>
<dbReference type="GeneID" id="19897804"/>
<dbReference type="OMA" id="VIRESCN"/>
<feature type="domain" description="Zn(2)-C6 fungal-type" evidence="7">
    <location>
        <begin position="26"/>
        <end position="56"/>
    </location>
</feature>